<dbReference type="Proteomes" id="UP000576225">
    <property type="component" value="Unassembled WGS sequence"/>
</dbReference>
<dbReference type="SMART" id="SM00710">
    <property type="entry name" value="PbH1"/>
    <property type="match status" value="14"/>
</dbReference>
<dbReference type="EMBL" id="JABAEW010000013">
    <property type="protein sequence ID" value="NMD86634.1"/>
    <property type="molecule type" value="Genomic_DNA"/>
</dbReference>
<dbReference type="InterPro" id="IPR025592">
    <property type="entry name" value="DUF4347"/>
</dbReference>
<dbReference type="Pfam" id="PF14252">
    <property type="entry name" value="DUF4347"/>
    <property type="match status" value="1"/>
</dbReference>
<feature type="domain" description="MBG" evidence="4">
    <location>
        <begin position="2463"/>
        <end position="2534"/>
    </location>
</feature>
<evidence type="ECO:0000259" key="3">
    <source>
        <dbReference type="Pfam" id="PF18657"/>
    </source>
</evidence>
<accession>A0A848ASA8</accession>
<dbReference type="InterPro" id="IPR006626">
    <property type="entry name" value="PbH1"/>
</dbReference>
<feature type="domain" description="MBG" evidence="4">
    <location>
        <begin position="2025"/>
        <end position="2104"/>
    </location>
</feature>
<dbReference type="RefSeq" id="WP_168962286.1">
    <property type="nucleotide sequence ID" value="NZ_JABAEW010000013.1"/>
</dbReference>
<organism evidence="5 6">
    <name type="scientific">Victivallis vadensis</name>
    <dbReference type="NCBI Taxonomy" id="172901"/>
    <lineage>
        <taxon>Bacteria</taxon>
        <taxon>Pseudomonadati</taxon>
        <taxon>Lentisphaerota</taxon>
        <taxon>Lentisphaeria</taxon>
        <taxon>Victivallales</taxon>
        <taxon>Victivallaceae</taxon>
        <taxon>Victivallis</taxon>
    </lineage>
</organism>
<dbReference type="SUPFAM" id="SSF51126">
    <property type="entry name" value="Pectin lyase-like"/>
    <property type="match status" value="4"/>
</dbReference>
<evidence type="ECO:0000256" key="1">
    <source>
        <dbReference type="SAM" id="MobiDB-lite"/>
    </source>
</evidence>
<dbReference type="Pfam" id="PF18657">
    <property type="entry name" value="YDG"/>
    <property type="match status" value="1"/>
</dbReference>
<feature type="compositionally biased region" description="Polar residues" evidence="1">
    <location>
        <begin position="62"/>
        <end position="74"/>
    </location>
</feature>
<feature type="compositionally biased region" description="Basic and acidic residues" evidence="1">
    <location>
        <begin position="42"/>
        <end position="54"/>
    </location>
</feature>
<feature type="domain" description="YDG" evidence="3">
    <location>
        <begin position="2377"/>
        <end position="2450"/>
    </location>
</feature>
<dbReference type="InterPro" id="IPR011050">
    <property type="entry name" value="Pectin_lyase_fold/virulence"/>
</dbReference>
<dbReference type="InterPro" id="IPR012334">
    <property type="entry name" value="Pectin_lyas_fold"/>
</dbReference>
<evidence type="ECO:0000259" key="2">
    <source>
        <dbReference type="Pfam" id="PF14252"/>
    </source>
</evidence>
<name>A0A848ASA8_9BACT</name>
<protein>
    <submittedName>
        <fullName evidence="5">DUF4347 domain-containing protein</fullName>
    </submittedName>
</protein>
<dbReference type="InterPro" id="IPR041286">
    <property type="entry name" value="MBG_2"/>
</dbReference>
<dbReference type="Pfam" id="PF18676">
    <property type="entry name" value="MBG_2"/>
    <property type="match status" value="2"/>
</dbReference>
<evidence type="ECO:0000259" key="4">
    <source>
        <dbReference type="Pfam" id="PF18676"/>
    </source>
</evidence>
<dbReference type="Gene3D" id="2.160.20.10">
    <property type="entry name" value="Single-stranded right-handed beta-helix, Pectin lyase-like"/>
    <property type="match status" value="2"/>
</dbReference>
<sequence>MKLNDWDMFRLEDRVLFEAAAAAEIVDAAEAAQDNPNANVSESEKQAQEEREALKNAPPENPSQARPNGESQNIPGEPAGIDAELDKLINGEIGSADLAADAVFSDPGVENGDVPTVTVDFIDRGGTVSTGRELVVINSSVADADDIVASLKPNQEALLLDPDRDAMEQINDYFNRHDGVKYEALHILSHGNDGYFVLNGEVFNAENFDAAEWAEVGEHLTGGGDILLYGCNLADGKAGRELIGLIADASGADVAASDDATGVSGDWELEYRFGTVEAESIAVDGYMHNLTNYLVVNANSSGEGSFAWAVSEANKHAGTDEITFADNVTEIRLSGALTIDDSVTISGYLSGDGENIVTITAAASRRIFSIDSGANVVLENLNFEGNGTVNSNGGAIYNSGNLTLNHTDFSGFHLSSGNRGGVIYNYAEGSITLNINDSVFHDNSTSGAGGGVLYNTADSWYGGYATINITDSLFFDNHASGHAGGAIYLNTSSGTLTVDGCIFRENSADGGGAIANYAKLILKDTLFESNHADSYAGALISGSSATVTASGVRFAGNSATGDGGAVMNYNVGTFKQCVFEGNIAYEGSSGLFDATCGGGAIFNQKGSGSAYLSITDCLFADNRVDGGSHAGGAINNYGGATLVVVNTTFHGNGAASGGAVYNDAKSRFYAANSTFAFNEAVQGDGAIRSLGTAFVLNSIAVGNGSGADITNSGKLEIRYSAYGSVDGFTDEAAFRNHAGESVESMFENGGALTDNGGHSKSVALSEYAAGFAAAAVRMQTGDSDGRIYAFFYGDGTSENEVTVRIATPGYSTATTERQLDHDQRGYLYGSAPGNIGAVLREGYVAWSGAEAAGDATHFYTVAGLQAALDDGGVDTLYWLDTRILLDGQLTIGRDLAIVGQGSGETILVSAGNGIFQIQAGDVTISDLAMTGNGKSMSGDGGAVVNRGTLTLADVEFSGLTVTGSGGAVWNAGTLTAVNVLFAGNAAASGGAVFNRGSLSIDKGIFTGNKASGSGGAIANAAGTVRIDNSYFGANAAVDGGAVWNAGTAAAVNSTFDGNAAAGKGSAWFAASGVSSLVNDTIAAFSDDAAQQSAGVYAASGSKLLALNNLAVSNGAFDFFAEDGAAANLKYNVVSNAAGMDGTNLGGADSQSEFGGSRYTANGGDMPGLRVLPGAFASQERNLIVGEKDGSFYFTTGRDTGQMQWIALDPAGTDLVTGSVAEAEAMYISRDGRGAARMLAGFYGAGAYAGKAIWGYYFTDPAKDVTDILEADVFLYMPERGGVNVMLTPAISDYASLVGKTIYLADGYIDVKSITVSNDADFQYDPANPEAANVEFHFVGGEHTVLSAVSGGSILTVNSSRLPDGSTRYDAALPQVVVTIENVAMTRENVSAAPEAGGCIYVEGNVVLTLNECEFYGSSASFGGAVYGSSALFIQADRAGYIGPAITLDRCEFRNCSASYMGGAVYINDIMAGSSGQASLGSSASRPGSFTPTGRGDYEAGKLTVTGSVFDGNSAEKAGGAIAVAPVSLNDMRSEGKYSYYIQTSFVNSESYFLVEIRDSVFSGNAATLTASGGGAIFMDLTGRQNDGAGKNFVLADSTFSGNTAGTYGGGAVFFCGYTAGMSEVGVDVEIDGNFFSGNSTAGDGGAIRLTEDSNGGFYSFFMSIRINVLSWHVVEQEIELRMASASAPAAMAVSRSGTSSGITFELDRNTFSENSALRAGGAFSSSIRSTSLQVDMVNSTLVFNEAGTNGGAIDARYEMRLNLIDSTVACNTAANGGISADAVVVNVINSIVLGNGGGEFAVANGGEIHTAYSIYGREAAGTVATDTHSQYAVLNEVFGKDLLAASDLTAYGTLAISAAGLAFTSGTQVAKVGDDFYFLQDGAWVDMKGNTTTVSRADYIMAAQDSSAANGIVRVETSRGGFNVGAHAMVEISVEVSTEKSYDGTTAAPVDGNGGYIYSVDGIVSTNDGLLIGAERVELEQLEYTDKNAGRDIPLNVKGVLGGFEDGSLYIVTFSGKGDIHKAQLTVTGNTDTQIYNGKEHTVNGWSDVTGLVSGDTLQSVAGVAAGTDVGEYDQVLSDAVVVDADGNDMSGNYEISYIDGKLTINPAKVIVTVDAVKTYDGTTGYDVASGNHTVTVNSDESGLLNADDFALESFEYGGKNVGKYTEADGTNGNAGYIGKYGADNFIIDYVYTGTISKAILTVTGNVDTQIYNGKEHMVNGWSDVSGLVSGDALQSVAGIAAGTDVGEYDQVLSDAVIVDADGNGMSGNYEISYIDGKLTINPAKVIVTIDAGKTYDGTTGYDIASGNHTVTVNRDESGLLDADDFALESFEYGGKNVGKYTGADGTNGSAGYIGKYGADNFIIDYVYTGTIRHAVITVDVNAEKVYDANTRLGHDEADYALAGRIGNDDVDFDMDSLQAEYADANVHSGRELTGMAGSLTGGDSGNYILVLTGKGAVTPRHITVTADEQSKQRGDDDPILTWKHTGGVLLEGDSIDGTLVREPGEEVGDYTILNDTLQVNNPNYILHYVENLLHITENPRDNQPERIPDSSINEWQQPYIYNLNYTMSTEALGPGSAGFYWEPRGIYRFEAPTSVLDPIPDGENSVSGSLNLREADDSLEDYLEIGGVRWETILNRHTAFKDDFELLLDDYIGDAFYENARAEAEMAKFSRALY</sequence>
<feature type="region of interest" description="Disordered" evidence="1">
    <location>
        <begin position="28"/>
        <end position="80"/>
    </location>
</feature>
<evidence type="ECO:0000313" key="6">
    <source>
        <dbReference type="Proteomes" id="UP000576225"/>
    </source>
</evidence>
<dbReference type="PANTHER" id="PTHR11319:SF35">
    <property type="entry name" value="OUTER MEMBRANE PROTEIN PMPC-RELATED"/>
    <property type="match status" value="1"/>
</dbReference>
<reference evidence="5 6" key="1">
    <citation type="submission" date="2020-04" db="EMBL/GenBank/DDBJ databases">
        <authorList>
            <person name="Hitch T.C.A."/>
            <person name="Wylensek D."/>
            <person name="Clavel T."/>
        </authorList>
    </citation>
    <scope>NUCLEOTIDE SEQUENCE [LARGE SCALE GENOMIC DNA]</scope>
    <source>
        <strain evidence="5 6">COR2-253-APC-1A</strain>
    </source>
</reference>
<proteinExistence type="predicted"/>
<gene>
    <name evidence="5" type="ORF">HF882_08575</name>
</gene>
<evidence type="ECO:0000313" key="5">
    <source>
        <dbReference type="EMBL" id="NMD86634.1"/>
    </source>
</evidence>
<dbReference type="InterPro" id="IPR041248">
    <property type="entry name" value="YDG"/>
</dbReference>
<feature type="domain" description="DUF4347" evidence="2">
    <location>
        <begin position="134"/>
        <end position="282"/>
    </location>
</feature>
<comment type="caution">
    <text evidence="5">The sequence shown here is derived from an EMBL/GenBank/DDBJ whole genome shotgun (WGS) entry which is preliminary data.</text>
</comment>
<dbReference type="PANTHER" id="PTHR11319">
    <property type="entry name" value="G PROTEIN-COUPLED RECEPTOR-RELATED"/>
    <property type="match status" value="1"/>
</dbReference>